<dbReference type="InterPro" id="IPR002893">
    <property type="entry name" value="Znf_MYND"/>
</dbReference>
<comment type="catalytic activity">
    <reaction evidence="16">
        <text>phytol + CTP = phytyl phosphate + CDP + H(+)</text>
        <dbReference type="Rhea" id="RHEA:38055"/>
        <dbReference type="ChEBI" id="CHEBI:15378"/>
        <dbReference type="ChEBI" id="CHEBI:17327"/>
        <dbReference type="ChEBI" id="CHEBI:37563"/>
        <dbReference type="ChEBI" id="CHEBI:58069"/>
        <dbReference type="ChEBI" id="CHEBI:75483"/>
        <dbReference type="EC" id="2.7.1.182"/>
    </reaction>
</comment>
<comment type="caution">
    <text evidence="19">The sequence shown here is derived from an EMBL/GenBank/DDBJ whole genome shotgun (WGS) entry which is preliminary data.</text>
</comment>
<proteinExistence type="inferred from homology"/>
<keyword evidence="8 17" id="KW-0863">Zinc-finger</keyword>
<evidence type="ECO:0000256" key="2">
    <source>
        <dbReference type="ARBA" id="ARBA00010794"/>
    </source>
</evidence>
<evidence type="ECO:0000256" key="16">
    <source>
        <dbReference type="ARBA" id="ARBA00048889"/>
    </source>
</evidence>
<organism evidence="19 20">
    <name type="scientific">Tetrabaena socialis</name>
    <dbReference type="NCBI Taxonomy" id="47790"/>
    <lineage>
        <taxon>Eukaryota</taxon>
        <taxon>Viridiplantae</taxon>
        <taxon>Chlorophyta</taxon>
        <taxon>core chlorophytes</taxon>
        <taxon>Chlorophyceae</taxon>
        <taxon>CS clade</taxon>
        <taxon>Chlamydomonadales</taxon>
        <taxon>Tetrabaenaceae</taxon>
        <taxon>Tetrabaena</taxon>
    </lineage>
</organism>
<accession>A0A2J7ZWF8</accession>
<evidence type="ECO:0000256" key="8">
    <source>
        <dbReference type="ARBA" id="ARBA00022771"/>
    </source>
</evidence>
<comment type="pathway">
    <text evidence="14">Cofactor biosynthesis; tocopherol biosynthesis.</text>
</comment>
<evidence type="ECO:0000256" key="7">
    <source>
        <dbReference type="ARBA" id="ARBA00022723"/>
    </source>
</evidence>
<evidence type="ECO:0000256" key="17">
    <source>
        <dbReference type="PROSITE-ProRule" id="PRU00134"/>
    </source>
</evidence>
<dbReference type="GO" id="GO:0010276">
    <property type="term" value="F:phytol kinase activity"/>
    <property type="evidence" value="ECO:0007669"/>
    <property type="project" value="UniProtKB-EC"/>
</dbReference>
<dbReference type="EMBL" id="PGGS01000376">
    <property type="protein sequence ID" value="PNH04588.1"/>
    <property type="molecule type" value="Genomic_DNA"/>
</dbReference>
<evidence type="ECO:0000256" key="6">
    <source>
        <dbReference type="ARBA" id="ARBA00022692"/>
    </source>
</evidence>
<evidence type="ECO:0000256" key="15">
    <source>
        <dbReference type="ARBA" id="ARBA00039024"/>
    </source>
</evidence>
<evidence type="ECO:0000256" key="5">
    <source>
        <dbReference type="ARBA" id="ARBA00022679"/>
    </source>
</evidence>
<dbReference type="AlphaFoldDB" id="A0A2J7ZWF8"/>
<keyword evidence="11" id="KW-0809">Transit peptide</keyword>
<evidence type="ECO:0000256" key="9">
    <source>
        <dbReference type="ARBA" id="ARBA00022777"/>
    </source>
</evidence>
<evidence type="ECO:0000256" key="1">
    <source>
        <dbReference type="ARBA" id="ARBA00004508"/>
    </source>
</evidence>
<dbReference type="PANTHER" id="PTHR32523:SF8">
    <property type="entry name" value="DOLICHOL KINASE"/>
    <property type="match status" value="1"/>
</dbReference>
<evidence type="ECO:0000313" key="19">
    <source>
        <dbReference type="EMBL" id="PNH04588.1"/>
    </source>
</evidence>
<evidence type="ECO:0000256" key="10">
    <source>
        <dbReference type="ARBA" id="ARBA00022833"/>
    </source>
</evidence>
<keyword evidence="6" id="KW-0812">Transmembrane</keyword>
<evidence type="ECO:0000256" key="3">
    <source>
        <dbReference type="ARBA" id="ARBA00022528"/>
    </source>
</evidence>
<dbReference type="GO" id="GO:0008270">
    <property type="term" value="F:zinc ion binding"/>
    <property type="evidence" value="ECO:0007669"/>
    <property type="project" value="UniProtKB-KW"/>
</dbReference>
<keyword evidence="7" id="KW-0479">Metal-binding</keyword>
<evidence type="ECO:0000256" key="12">
    <source>
        <dbReference type="ARBA" id="ARBA00022989"/>
    </source>
</evidence>
<reference evidence="19 20" key="1">
    <citation type="journal article" date="2017" name="Mol. Biol. Evol.">
        <title>The 4-celled Tetrabaena socialis nuclear genome reveals the essential components for genetic control of cell number at the origin of multicellularity in the volvocine lineage.</title>
        <authorList>
            <person name="Featherston J."/>
            <person name="Arakaki Y."/>
            <person name="Hanschen E.R."/>
            <person name="Ferris P.J."/>
            <person name="Michod R.E."/>
            <person name="Olson B.J.S.C."/>
            <person name="Nozaki H."/>
            <person name="Durand P.M."/>
        </authorList>
    </citation>
    <scope>NUCLEOTIDE SEQUENCE [LARGE SCALE GENOMIC DNA]</scope>
    <source>
        <strain evidence="19 20">NIES-571</strain>
    </source>
</reference>
<evidence type="ECO:0000256" key="14">
    <source>
        <dbReference type="ARBA" id="ARBA00024015"/>
    </source>
</evidence>
<dbReference type="Proteomes" id="UP000236333">
    <property type="component" value="Unassembled WGS sequence"/>
</dbReference>
<dbReference type="GO" id="GO:0016020">
    <property type="term" value="C:membrane"/>
    <property type="evidence" value="ECO:0007669"/>
    <property type="project" value="UniProtKB-SubCell"/>
</dbReference>
<keyword evidence="13" id="KW-0472">Membrane</keyword>
<name>A0A2J7ZWF8_9CHLO</name>
<feature type="domain" description="MYND-type" evidence="18">
    <location>
        <begin position="869"/>
        <end position="912"/>
    </location>
</feature>
<keyword evidence="12" id="KW-1133">Transmembrane helix</keyword>
<protein>
    <recommendedName>
        <fullName evidence="15">phytol kinase</fullName>
        <ecNumber evidence="15">2.7.1.182</ecNumber>
    </recommendedName>
</protein>
<gene>
    <name evidence="19" type="ORF">TSOC_009227</name>
</gene>
<evidence type="ECO:0000313" key="20">
    <source>
        <dbReference type="Proteomes" id="UP000236333"/>
    </source>
</evidence>
<dbReference type="PANTHER" id="PTHR32523">
    <property type="entry name" value="PHYTOL KINASE 1, CHLOROPLASTIC"/>
    <property type="match status" value="1"/>
</dbReference>
<sequence>MRDEAGPSGHASSASSQALELDGSIKSALRRLPALADRLLSKAPGEPWSSPRSTEADYRQLAELLARLHLYLQQFVAGSADGAAAAAAVLAEAAVRTALLRLVAAAALLPLETPRSNLAGSSGSSGGSSGRQRTAQEACGVTEQLLLKLGMQLHTSAAASDFVQGLLRMQLPQRLARRFASAAASPAALTPHQVELAAHLTRLLNGLLVALVPGSEAARALLASMRCELAEALRDSNVLEHAALLSLPLLLRADGAVAASGAAAGSLSLSVLLVFASAQSGHLARWDGDVATGSAALLEVLSGPCVRHLVLVHGVAALCAADGGSAHGLPAEVQQAAYNFLAAGCLATLSSTITTTTMMVLSCDVSPPPRVGTRAAVLLLLRLARLAVTSGDVWTALQAGLPLLPQPALGGRASVVIGRENVVVVAHEALGIALRLLRGRLVADPPAWAVEAGVECWRLVAASTRRNMLRWSECEEQEVICLEDVDRLRWLGERLLHEWVPLLPPGQPLPPAPPPGLAAALAGGLLPCLERLLRRADEEPHGPESAVVSALLRRHHTWPLWAHLLEYGEPRQAAALLATVAKLLRRRAAPPAPGAPSGDDRLAIALCTSVLVSALAASADLSQAEGRQRARLLTYAACQWLPALSELALQALADPRAPGTSHMRVLLTPLLSWLPLLASRCKAAGEAAAAAAGPADEAAAADAAGSAAAEAAGGWRLLLLEEVRVVPLLGGALRLAQHPHARLHPDMRAALAESCCAVAAAWPDEVLRAAGVSAAWWPPRLLRALLPQLRESGRAAQADATEALAAWLEGRTAGGSGGCGSSGGAEGGARARLLAAVAAVQDGAGWRGVPLVPLAEARAVLRTCSYPSCVRLDGDSEAEAVLRWCRFCGLSCYCCGQCQLSHWQEGGHKQACPGGRNPRSG</sequence>
<dbReference type="PROSITE" id="PS50865">
    <property type="entry name" value="ZF_MYND_2"/>
    <property type="match status" value="1"/>
</dbReference>
<keyword evidence="5" id="KW-0808">Transferase</keyword>
<dbReference type="SUPFAM" id="SSF144232">
    <property type="entry name" value="HIT/MYND zinc finger-like"/>
    <property type="match status" value="1"/>
</dbReference>
<keyword evidence="3" id="KW-0150">Chloroplast</keyword>
<evidence type="ECO:0000259" key="18">
    <source>
        <dbReference type="PROSITE" id="PS50865"/>
    </source>
</evidence>
<dbReference type="EC" id="2.7.1.182" evidence="15"/>
<keyword evidence="4" id="KW-0934">Plastid</keyword>
<evidence type="ECO:0000256" key="13">
    <source>
        <dbReference type="ARBA" id="ARBA00023136"/>
    </source>
</evidence>
<evidence type="ECO:0000256" key="11">
    <source>
        <dbReference type="ARBA" id="ARBA00022946"/>
    </source>
</evidence>
<keyword evidence="20" id="KW-1185">Reference proteome</keyword>
<keyword evidence="10" id="KW-0862">Zinc</keyword>
<evidence type="ECO:0000256" key="4">
    <source>
        <dbReference type="ARBA" id="ARBA00022640"/>
    </source>
</evidence>
<dbReference type="GO" id="GO:0009507">
    <property type="term" value="C:chloroplast"/>
    <property type="evidence" value="ECO:0007669"/>
    <property type="project" value="UniProtKB-SubCell"/>
</dbReference>
<comment type="subcellular location">
    <subcellularLocation>
        <location evidence="1">Plastid</location>
        <location evidence="1">Chloroplast membrane</location>
        <topology evidence="1">Multi-pass membrane protein</topology>
    </subcellularLocation>
</comment>
<comment type="similarity">
    <text evidence="2">Belongs to the polyprenol kinase family.</text>
</comment>
<dbReference type="InterPro" id="IPR039606">
    <property type="entry name" value="Phytol/farnesol_kinase"/>
</dbReference>
<keyword evidence="9" id="KW-0418">Kinase</keyword>